<protein>
    <submittedName>
        <fullName evidence="1">Uncharacterized protein</fullName>
    </submittedName>
</protein>
<proteinExistence type="predicted"/>
<dbReference type="EMBL" id="GGEC01083737">
    <property type="protein sequence ID" value="MBX64221.1"/>
    <property type="molecule type" value="Transcribed_RNA"/>
</dbReference>
<reference evidence="1" key="1">
    <citation type="submission" date="2018-02" db="EMBL/GenBank/DDBJ databases">
        <title>Rhizophora mucronata_Transcriptome.</title>
        <authorList>
            <person name="Meera S.P."/>
            <person name="Sreeshan A."/>
            <person name="Augustine A."/>
        </authorList>
    </citation>
    <scope>NUCLEOTIDE SEQUENCE</scope>
    <source>
        <tissue evidence="1">Leaf</tissue>
    </source>
</reference>
<dbReference type="AlphaFoldDB" id="A0A2P2QB53"/>
<organism evidence="1">
    <name type="scientific">Rhizophora mucronata</name>
    <name type="common">Asiatic mangrove</name>
    <dbReference type="NCBI Taxonomy" id="61149"/>
    <lineage>
        <taxon>Eukaryota</taxon>
        <taxon>Viridiplantae</taxon>
        <taxon>Streptophyta</taxon>
        <taxon>Embryophyta</taxon>
        <taxon>Tracheophyta</taxon>
        <taxon>Spermatophyta</taxon>
        <taxon>Magnoliopsida</taxon>
        <taxon>eudicotyledons</taxon>
        <taxon>Gunneridae</taxon>
        <taxon>Pentapetalae</taxon>
        <taxon>rosids</taxon>
        <taxon>fabids</taxon>
        <taxon>Malpighiales</taxon>
        <taxon>Rhizophoraceae</taxon>
        <taxon>Rhizophora</taxon>
    </lineage>
</organism>
<accession>A0A2P2QB53</accession>
<name>A0A2P2QB53_RHIMU</name>
<sequence>MFGINMNIHACIDQATEHFGRISSTKFIPFSKVIYKQLNAAQ</sequence>
<evidence type="ECO:0000313" key="1">
    <source>
        <dbReference type="EMBL" id="MBX64221.1"/>
    </source>
</evidence>